<dbReference type="Proteomes" id="UP000265618">
    <property type="component" value="Unassembled WGS sequence"/>
</dbReference>
<protein>
    <submittedName>
        <fullName evidence="2">Uncharacterized protein</fullName>
    </submittedName>
</protein>
<comment type="caution">
    <text evidence="2">The sequence shown here is derived from an EMBL/GenBank/DDBJ whole genome shotgun (WGS) entry which is preliminary data.</text>
</comment>
<name>A0A9K3GR40_9EUKA</name>
<feature type="signal peptide" evidence="1">
    <location>
        <begin position="1"/>
        <end position="28"/>
    </location>
</feature>
<keyword evidence="1" id="KW-0732">Signal</keyword>
<evidence type="ECO:0000313" key="2">
    <source>
        <dbReference type="EMBL" id="GIQ91575.1"/>
    </source>
</evidence>
<accession>A0A9K3GR40</accession>
<dbReference type="EMBL" id="BDIP01007971">
    <property type="protein sequence ID" value="GIQ91575.1"/>
    <property type="molecule type" value="Genomic_DNA"/>
</dbReference>
<proteinExistence type="predicted"/>
<feature type="non-terminal residue" evidence="2">
    <location>
        <position position="1"/>
    </location>
</feature>
<keyword evidence="3" id="KW-1185">Reference proteome</keyword>
<sequence>MMSHQMISPHLILSLFLLSRFRMDDVTSQDEDEWGPYAEDDLVLSEPLHSTICEGDLVLSEPLLNTLQSRGSLKKSVSFTSQ</sequence>
<reference evidence="2 3" key="1">
    <citation type="journal article" date="2018" name="PLoS ONE">
        <title>The draft genome of Kipferlia bialata reveals reductive genome evolution in fornicate parasites.</title>
        <authorList>
            <person name="Tanifuji G."/>
            <person name="Takabayashi S."/>
            <person name="Kume K."/>
            <person name="Takagi M."/>
            <person name="Nakayama T."/>
            <person name="Kamikawa R."/>
            <person name="Inagaki Y."/>
            <person name="Hashimoto T."/>
        </authorList>
    </citation>
    <scope>NUCLEOTIDE SEQUENCE [LARGE SCALE GENOMIC DNA]</scope>
    <source>
        <strain evidence="2">NY0173</strain>
    </source>
</reference>
<evidence type="ECO:0000313" key="3">
    <source>
        <dbReference type="Proteomes" id="UP000265618"/>
    </source>
</evidence>
<gene>
    <name evidence="2" type="ORF">KIPB_014903</name>
</gene>
<feature type="chain" id="PRO_5039918843" evidence="1">
    <location>
        <begin position="29"/>
        <end position="82"/>
    </location>
</feature>
<organism evidence="2 3">
    <name type="scientific">Kipferlia bialata</name>
    <dbReference type="NCBI Taxonomy" id="797122"/>
    <lineage>
        <taxon>Eukaryota</taxon>
        <taxon>Metamonada</taxon>
        <taxon>Carpediemonas-like organisms</taxon>
        <taxon>Kipferlia</taxon>
    </lineage>
</organism>
<dbReference type="AlphaFoldDB" id="A0A9K3GR40"/>
<evidence type="ECO:0000256" key="1">
    <source>
        <dbReference type="SAM" id="SignalP"/>
    </source>
</evidence>